<organism evidence="2 4">
    <name type="scientific">Kurthia zopfii</name>
    <dbReference type="NCBI Taxonomy" id="1650"/>
    <lineage>
        <taxon>Bacteria</taxon>
        <taxon>Bacillati</taxon>
        <taxon>Bacillota</taxon>
        <taxon>Bacilli</taxon>
        <taxon>Bacillales</taxon>
        <taxon>Caryophanaceae</taxon>
        <taxon>Kurthia</taxon>
    </lineage>
</organism>
<dbReference type="GO" id="GO:0010345">
    <property type="term" value="P:suberin biosynthetic process"/>
    <property type="evidence" value="ECO:0007669"/>
    <property type="project" value="TreeGrafter"/>
</dbReference>
<dbReference type="CDD" id="cd05263">
    <property type="entry name" value="MupV_like_SDR_e"/>
    <property type="match status" value="1"/>
</dbReference>
<dbReference type="InterPro" id="IPR026055">
    <property type="entry name" value="FAR"/>
</dbReference>
<dbReference type="InterPro" id="IPR013120">
    <property type="entry name" value="FAR_NAD-bd"/>
</dbReference>
<evidence type="ECO:0000313" key="2">
    <source>
        <dbReference type="EMBL" id="STX08907.1"/>
    </source>
</evidence>
<keyword evidence="5" id="KW-1185">Reference proteome</keyword>
<evidence type="ECO:0000313" key="3">
    <source>
        <dbReference type="EMBL" id="TDR34931.1"/>
    </source>
</evidence>
<evidence type="ECO:0000313" key="4">
    <source>
        <dbReference type="Proteomes" id="UP000254330"/>
    </source>
</evidence>
<dbReference type="AlphaFoldDB" id="A0A8B4Q528"/>
<name>A0A8B4Q528_9BACL</name>
<evidence type="ECO:0000259" key="1">
    <source>
        <dbReference type="Pfam" id="PF07993"/>
    </source>
</evidence>
<dbReference type="SUPFAM" id="SSF51735">
    <property type="entry name" value="NAD(P)-binding Rossmann-fold domains"/>
    <property type="match status" value="1"/>
</dbReference>
<sequence length="359" mass="41043">MTIMFTGFPGFIATQIMMELLKNEENLEFVALVKDSEMKNAVEKKVMITEGFPQASIELIEGDITLPNLDLVDEKVEELQKKVTTFWHLAAIYDLAVPKDLAWKVNVHGTNTVNEFVKGIQNLQRYMYFSTAYVAGKRTGNLLETELIRPQQFKNFYEETKFAAELLVEDLKAEVPTTIIRPGIVRGHSITGETIKFDGPYFLLNMVSKLRALPFIPYIGHSTSTLNTVPVDYIYQSAVYLSQAEEAVSKTVHLTDPNPHPIQEIVRAVTIEMTGKSPKGHLPLKMTQKIMKNKKLQRYLQVEQESLDYFSWDATFDTTFAKQLLQKAEINCPDFIATLPEMVSFYEKNKNKKEFHVKI</sequence>
<dbReference type="Pfam" id="PF07993">
    <property type="entry name" value="NAD_binding_4"/>
    <property type="match status" value="1"/>
</dbReference>
<dbReference type="Proteomes" id="UP000254330">
    <property type="component" value="Unassembled WGS sequence"/>
</dbReference>
<dbReference type="EMBL" id="SNZG01000034">
    <property type="protein sequence ID" value="TDR34931.1"/>
    <property type="molecule type" value="Genomic_DNA"/>
</dbReference>
<proteinExistence type="predicted"/>
<dbReference type="PANTHER" id="PTHR11011:SF99">
    <property type="entry name" value="FATTY ACYL-COA REDUCTASE 3"/>
    <property type="match status" value="1"/>
</dbReference>
<dbReference type="EMBL" id="UGNP01000001">
    <property type="protein sequence ID" value="STX08907.1"/>
    <property type="molecule type" value="Genomic_DNA"/>
</dbReference>
<comment type="caution">
    <text evidence="2">The sequence shown here is derived from an EMBL/GenBank/DDBJ whole genome shotgun (WGS) entry which is preliminary data.</text>
</comment>
<dbReference type="Proteomes" id="UP000294641">
    <property type="component" value="Unassembled WGS sequence"/>
</dbReference>
<dbReference type="PANTHER" id="PTHR11011">
    <property type="entry name" value="MALE STERILITY PROTEIN 2-RELATED"/>
    <property type="match status" value="1"/>
</dbReference>
<dbReference type="OrthoDB" id="9807212at2"/>
<dbReference type="RefSeq" id="WP_109349997.1">
    <property type="nucleotide sequence ID" value="NZ_BJUE01000031.1"/>
</dbReference>
<dbReference type="GO" id="GO:0080019">
    <property type="term" value="F:alcohol-forming very long-chain fatty acyl-CoA reductase activity"/>
    <property type="evidence" value="ECO:0007669"/>
    <property type="project" value="InterPro"/>
</dbReference>
<gene>
    <name evidence="2" type="primary">lgrD</name>
    <name evidence="3" type="ORF">DFR61_13410</name>
    <name evidence="2" type="ORF">NCTC10597_00575</name>
</gene>
<dbReference type="InterPro" id="IPR036291">
    <property type="entry name" value="NAD(P)-bd_dom_sf"/>
</dbReference>
<feature type="domain" description="Thioester reductase (TE)" evidence="1">
    <location>
        <begin position="6"/>
        <end position="236"/>
    </location>
</feature>
<dbReference type="GO" id="GO:0035336">
    <property type="term" value="P:long-chain fatty-acyl-CoA metabolic process"/>
    <property type="evidence" value="ECO:0007669"/>
    <property type="project" value="TreeGrafter"/>
</dbReference>
<dbReference type="Gene3D" id="3.40.50.720">
    <property type="entry name" value="NAD(P)-binding Rossmann-like Domain"/>
    <property type="match status" value="1"/>
</dbReference>
<reference evidence="2 4" key="1">
    <citation type="submission" date="2018-06" db="EMBL/GenBank/DDBJ databases">
        <authorList>
            <consortium name="Pathogen Informatics"/>
            <person name="Doyle S."/>
        </authorList>
    </citation>
    <scope>NUCLEOTIDE SEQUENCE [LARGE SCALE GENOMIC DNA]</scope>
    <source>
        <strain evidence="2 4">NCTC10597</strain>
    </source>
</reference>
<evidence type="ECO:0000313" key="5">
    <source>
        <dbReference type="Proteomes" id="UP000294641"/>
    </source>
</evidence>
<protein>
    <submittedName>
        <fullName evidence="2">Linear gramicidin synthase subunit D</fullName>
    </submittedName>
    <submittedName>
        <fullName evidence="3">Thioester reductase-like protein</fullName>
    </submittedName>
</protein>
<accession>A0A8B4Q528</accession>
<reference evidence="3 5" key="2">
    <citation type="submission" date="2019-03" db="EMBL/GenBank/DDBJ databases">
        <title>Genomic Encyclopedia of Type Strains, Phase IV (KMG-IV): sequencing the most valuable type-strain genomes for metagenomic binning, comparative biology and taxonomic classification.</title>
        <authorList>
            <person name="Goeker M."/>
        </authorList>
    </citation>
    <scope>NUCLEOTIDE SEQUENCE [LARGE SCALE GENOMIC DNA]</scope>
    <source>
        <strain evidence="3 5">DSM 20580</strain>
    </source>
</reference>